<evidence type="ECO:0000256" key="3">
    <source>
        <dbReference type="ARBA" id="ARBA00013279"/>
    </source>
</evidence>
<comment type="catalytic activity">
    <reaction evidence="11">
        <text>a monoacylglycerol + H2O = glycerol + a fatty acid + H(+)</text>
        <dbReference type="Rhea" id="RHEA:15245"/>
        <dbReference type="ChEBI" id="CHEBI:15377"/>
        <dbReference type="ChEBI" id="CHEBI:15378"/>
        <dbReference type="ChEBI" id="CHEBI:17408"/>
        <dbReference type="ChEBI" id="CHEBI:17754"/>
        <dbReference type="ChEBI" id="CHEBI:28868"/>
    </reaction>
</comment>
<feature type="signal peptide" evidence="12">
    <location>
        <begin position="1"/>
        <end position="18"/>
    </location>
</feature>
<dbReference type="Gene3D" id="1.10.260.130">
    <property type="match status" value="1"/>
</dbReference>
<evidence type="ECO:0000256" key="6">
    <source>
        <dbReference type="ARBA" id="ARBA00022963"/>
    </source>
</evidence>
<comment type="subcellular location">
    <subcellularLocation>
        <location evidence="2">Secreted</location>
    </subcellularLocation>
</comment>
<dbReference type="InterPro" id="IPR005152">
    <property type="entry name" value="Lipase_secreted"/>
</dbReference>
<comment type="catalytic activity">
    <reaction evidence="10">
        <text>a diacylglycerol + H2O = a monoacylglycerol + a fatty acid + H(+)</text>
        <dbReference type="Rhea" id="RHEA:32731"/>
        <dbReference type="ChEBI" id="CHEBI:15377"/>
        <dbReference type="ChEBI" id="CHEBI:15378"/>
        <dbReference type="ChEBI" id="CHEBI:17408"/>
        <dbReference type="ChEBI" id="CHEBI:18035"/>
        <dbReference type="ChEBI" id="CHEBI:28868"/>
    </reaction>
</comment>
<dbReference type="GO" id="GO:0005576">
    <property type="term" value="C:extracellular region"/>
    <property type="evidence" value="ECO:0007669"/>
    <property type="project" value="UniProtKB-SubCell"/>
</dbReference>
<keyword evidence="5" id="KW-0378">Hydrolase</keyword>
<accession>A0AAF0EWP3</accession>
<evidence type="ECO:0000256" key="1">
    <source>
        <dbReference type="ARBA" id="ARBA00001024"/>
    </source>
</evidence>
<dbReference type="PANTHER" id="PTHR34853:SF1">
    <property type="entry name" value="LIPASE 5"/>
    <property type="match status" value="1"/>
</dbReference>
<sequence length="459" mass="50763">MLLHRFAGVLALLAPVFAARPSLVPRAPTDPRSDPFYTPSGDWQSTAPGTILAERTIVPAVASFIDIAVEGYQLLYRTNGVNDSDPSHSVTTILVPQNYQRDKLVSVNVYEDSFSAKCAPSYSVQKGAQLFKDIAFTYQQLFMLTLLNEGWVVVVPDHEGPDVAFTSGFVEGHAVLDSFRATLNYDRLGLSKNARVAGYGYSGGGLATGWAAQLQPSYAPDLNVAGWAMGGVVANISSWFRYLDGTSGAGFVMAGFAGIVESYDQLHWVKDARTSAGRAAWSTAQDLCMYENVRHFSNEIIFSDKYFRNGGTFLNNPEISSVLANLTLGRDSSLAPTAPVYMFHASRDETVPYTMGLSTAQDWCRNGAKVQFSTYTSVFMQHQNTEFFSHPDVVNFLRRRFSNQPFISQCRYDNVRDPWFDPLVLGQSAVQFSRQVLDLITGSVSKLDRVYKYDQQTST</sequence>
<dbReference type="Pfam" id="PF03583">
    <property type="entry name" value="LIP"/>
    <property type="match status" value="1"/>
</dbReference>
<organism evidence="13 14">
    <name type="scientific">Malassezia cuniculi</name>
    <dbReference type="NCBI Taxonomy" id="948313"/>
    <lineage>
        <taxon>Eukaryota</taxon>
        <taxon>Fungi</taxon>
        <taxon>Dikarya</taxon>
        <taxon>Basidiomycota</taxon>
        <taxon>Ustilaginomycotina</taxon>
        <taxon>Malasseziomycetes</taxon>
        <taxon>Malasseziales</taxon>
        <taxon>Malasseziaceae</taxon>
        <taxon>Malassezia</taxon>
    </lineage>
</organism>
<protein>
    <recommendedName>
        <fullName evidence="3">triacylglycerol lipase</fullName>
        <ecNumber evidence="3">3.1.1.3</ecNumber>
    </recommendedName>
</protein>
<evidence type="ECO:0000256" key="2">
    <source>
        <dbReference type="ARBA" id="ARBA00004613"/>
    </source>
</evidence>
<dbReference type="SUPFAM" id="SSF53474">
    <property type="entry name" value="alpha/beta-Hydrolases"/>
    <property type="match status" value="1"/>
</dbReference>
<dbReference type="GO" id="GO:0004806">
    <property type="term" value="F:triacylglycerol lipase activity"/>
    <property type="evidence" value="ECO:0007669"/>
    <property type="project" value="UniProtKB-UniRule"/>
</dbReference>
<name>A0AAF0EWP3_9BASI</name>
<evidence type="ECO:0000256" key="11">
    <source>
        <dbReference type="ARBA" id="ARBA00048461"/>
    </source>
</evidence>
<evidence type="ECO:0000256" key="4">
    <source>
        <dbReference type="ARBA" id="ARBA00022525"/>
    </source>
</evidence>
<dbReference type="PANTHER" id="PTHR34853">
    <property type="match status" value="1"/>
</dbReference>
<feature type="chain" id="PRO_5041785696" description="triacylglycerol lipase" evidence="12">
    <location>
        <begin position="19"/>
        <end position="459"/>
    </location>
</feature>
<dbReference type="PIRSF" id="PIRSF029171">
    <property type="entry name" value="Esterase_LipA"/>
    <property type="match status" value="1"/>
</dbReference>
<keyword evidence="14" id="KW-1185">Reference proteome</keyword>
<reference evidence="13" key="1">
    <citation type="submission" date="2023-03" db="EMBL/GenBank/DDBJ databases">
        <title>Mating type loci evolution in Malassezia.</title>
        <authorList>
            <person name="Coelho M.A."/>
        </authorList>
    </citation>
    <scope>NUCLEOTIDE SEQUENCE</scope>
    <source>
        <strain evidence="13">CBS 11721</strain>
    </source>
</reference>
<keyword evidence="8" id="KW-0443">Lipid metabolism</keyword>
<gene>
    <name evidence="13" type="ORF">MCUN1_000983</name>
</gene>
<dbReference type="EMBL" id="CP119877">
    <property type="protein sequence ID" value="WFD34147.1"/>
    <property type="molecule type" value="Genomic_DNA"/>
</dbReference>
<evidence type="ECO:0000256" key="5">
    <source>
        <dbReference type="ARBA" id="ARBA00022801"/>
    </source>
</evidence>
<comment type="similarity">
    <text evidence="9">Belongs to the AB hydrolase superfamily. Lipase family. Class Lip subfamily.</text>
</comment>
<evidence type="ECO:0000256" key="9">
    <source>
        <dbReference type="ARBA" id="ARBA00043986"/>
    </source>
</evidence>
<evidence type="ECO:0000256" key="12">
    <source>
        <dbReference type="PIRNR" id="PIRNR029171"/>
    </source>
</evidence>
<evidence type="ECO:0000313" key="13">
    <source>
        <dbReference type="EMBL" id="WFD34147.1"/>
    </source>
</evidence>
<dbReference type="Proteomes" id="UP001219933">
    <property type="component" value="Chromosome 1"/>
</dbReference>
<keyword evidence="7" id="KW-0843">Virulence</keyword>
<keyword evidence="4" id="KW-0964">Secreted</keyword>
<dbReference type="GO" id="GO:0016042">
    <property type="term" value="P:lipid catabolic process"/>
    <property type="evidence" value="ECO:0007669"/>
    <property type="project" value="UniProtKB-UniRule"/>
</dbReference>
<dbReference type="AlphaFoldDB" id="A0AAF0EWP3"/>
<evidence type="ECO:0000256" key="7">
    <source>
        <dbReference type="ARBA" id="ARBA00023026"/>
    </source>
</evidence>
<keyword evidence="12" id="KW-0732">Signal</keyword>
<dbReference type="Gene3D" id="3.40.50.1820">
    <property type="entry name" value="alpha/beta hydrolase"/>
    <property type="match status" value="1"/>
</dbReference>
<comment type="catalytic activity">
    <reaction evidence="1">
        <text>a triacylglycerol + H2O = a diacylglycerol + a fatty acid + H(+)</text>
        <dbReference type="Rhea" id="RHEA:12044"/>
        <dbReference type="ChEBI" id="CHEBI:15377"/>
        <dbReference type="ChEBI" id="CHEBI:15378"/>
        <dbReference type="ChEBI" id="CHEBI:17855"/>
        <dbReference type="ChEBI" id="CHEBI:18035"/>
        <dbReference type="ChEBI" id="CHEBI:28868"/>
        <dbReference type="EC" id="3.1.1.3"/>
    </reaction>
</comment>
<dbReference type="EC" id="3.1.1.3" evidence="3"/>
<keyword evidence="6" id="KW-0442">Lipid degradation</keyword>
<evidence type="ECO:0000256" key="8">
    <source>
        <dbReference type="ARBA" id="ARBA00023098"/>
    </source>
</evidence>
<proteinExistence type="inferred from homology"/>
<evidence type="ECO:0000256" key="10">
    <source>
        <dbReference type="ARBA" id="ARBA00047591"/>
    </source>
</evidence>
<dbReference type="InterPro" id="IPR029058">
    <property type="entry name" value="AB_hydrolase_fold"/>
</dbReference>
<evidence type="ECO:0000313" key="14">
    <source>
        <dbReference type="Proteomes" id="UP001219933"/>
    </source>
</evidence>